<organism evidence="1 2">
    <name type="scientific">Trichinella pseudospiralis</name>
    <name type="common">Parasitic roundworm</name>
    <dbReference type="NCBI Taxonomy" id="6337"/>
    <lineage>
        <taxon>Eukaryota</taxon>
        <taxon>Metazoa</taxon>
        <taxon>Ecdysozoa</taxon>
        <taxon>Nematoda</taxon>
        <taxon>Enoplea</taxon>
        <taxon>Dorylaimia</taxon>
        <taxon>Trichinellida</taxon>
        <taxon>Trichinellidae</taxon>
        <taxon>Trichinella</taxon>
    </lineage>
</organism>
<sequence>MYGMSTTRTRKRKVLSLEWALSLASKREITLPNKQNVYYAETKIENAGYKRYFEKLKLSEGFTIDYPKDPPKLCVWIIGVPKLYFISHYWKPDSCQPRVSFLKRKLQMDTALSVHTHACLHTWHRRMGHRDMEAIRKLNKEQLVKYANATLKMIVRSA</sequence>
<reference evidence="1 2" key="1">
    <citation type="submission" date="2015-01" db="EMBL/GenBank/DDBJ databases">
        <title>Evolution of Trichinella species and genotypes.</title>
        <authorList>
            <person name="Korhonen P.K."/>
            <person name="Edoardo P."/>
            <person name="Giuseppe L.R."/>
            <person name="Gasser R.B."/>
        </authorList>
    </citation>
    <scope>NUCLEOTIDE SEQUENCE [LARGE SCALE GENOMIC DNA]</scope>
    <source>
        <strain evidence="1">ISS176</strain>
    </source>
</reference>
<evidence type="ECO:0000313" key="2">
    <source>
        <dbReference type="Proteomes" id="UP000054826"/>
    </source>
</evidence>
<dbReference type="EMBL" id="JYDV01000132">
    <property type="protein sequence ID" value="KRZ30141.1"/>
    <property type="molecule type" value="Genomic_DNA"/>
</dbReference>
<evidence type="ECO:0000313" key="1">
    <source>
        <dbReference type="EMBL" id="KRZ30141.1"/>
    </source>
</evidence>
<comment type="caution">
    <text evidence="1">The sequence shown here is derived from an EMBL/GenBank/DDBJ whole genome shotgun (WGS) entry which is preliminary data.</text>
</comment>
<protein>
    <submittedName>
        <fullName evidence="1">Uncharacterized protein</fullName>
    </submittedName>
</protein>
<dbReference type="Proteomes" id="UP000054826">
    <property type="component" value="Unassembled WGS sequence"/>
</dbReference>
<proteinExistence type="predicted"/>
<dbReference type="AlphaFoldDB" id="A0A0V1J5D5"/>
<gene>
    <name evidence="1" type="ORF">T4C_11566</name>
</gene>
<accession>A0A0V1J5D5</accession>
<name>A0A0V1J5D5_TRIPS</name>